<feature type="compositionally biased region" description="Low complexity" evidence="2">
    <location>
        <begin position="111"/>
        <end position="122"/>
    </location>
</feature>
<gene>
    <name evidence="4" type="ORF">LAME_0E07184G</name>
</gene>
<dbReference type="CDD" id="cd00202">
    <property type="entry name" value="ZnF_GATA"/>
    <property type="match status" value="1"/>
</dbReference>
<dbReference type="Pfam" id="PF00320">
    <property type="entry name" value="GATA"/>
    <property type="match status" value="1"/>
</dbReference>
<sequence length="562" mass="61949">MSTYSRYLSASTLAPIISVGAETHQRSPPARRKRSFDDLLLPSLPFETPHCLYHDSTYLLQRAVIDPLPQNKRARTAPASPVGVDHLTPKASPLSLKASINYAPIAPSPSSISAASHPVSNSQQLTGSQHYNPPTSSSIPKESFYSASSLTLASLNQRNRSESDSDDFPNISQTYNCGPLPSLKHLHLLPNPNIQEHAYRYPDTSEKTPLWRESLINWCKRQNYHDYVQINKELRECAPNASGLNMLANVASLSRNVPSILSPPDEFLGLSNATPRWEVVTPPMSPRSACATSKNSPVFTPAVSDKLVQTVKERRTKAHKKTNSFKAREMKKLLNDRDILSIDSKGKVAKARRSRTRSVPSSPQQFVIKLGGLTSPKSLTKSSPRDFVHGQEVLRAELTPVRSRTPPRTQTLMINGPHTPNTSISTISFPAGADADADTDAEVTRTPITETPVAATRKMSSPKRSSARTCISCLATDSPCWRPSWTNKKQDQLCNSCGLRYKKTQTRCLNESCRKIPSKGELAIMKANGVLTRISPDGNVSRGLGCLFCNSIVETKDWHVHR</sequence>
<accession>A0A1G4JII9</accession>
<evidence type="ECO:0000259" key="3">
    <source>
        <dbReference type="PROSITE" id="PS50114"/>
    </source>
</evidence>
<dbReference type="SMART" id="SM00401">
    <property type="entry name" value="ZnF_GATA"/>
    <property type="match status" value="1"/>
</dbReference>
<dbReference type="GO" id="GO:0043565">
    <property type="term" value="F:sequence-specific DNA binding"/>
    <property type="evidence" value="ECO:0007669"/>
    <property type="project" value="InterPro"/>
</dbReference>
<reference evidence="5" key="1">
    <citation type="submission" date="2016-03" db="EMBL/GenBank/DDBJ databases">
        <authorList>
            <person name="Devillers Hugo."/>
        </authorList>
    </citation>
    <scope>NUCLEOTIDE SEQUENCE [LARGE SCALE GENOMIC DNA]</scope>
</reference>
<feature type="region of interest" description="Disordered" evidence="2">
    <location>
        <begin position="403"/>
        <end position="422"/>
    </location>
</feature>
<keyword evidence="1" id="KW-0863">Zinc-finger</keyword>
<dbReference type="InterPro" id="IPR000679">
    <property type="entry name" value="Znf_GATA"/>
</dbReference>
<dbReference type="AlphaFoldDB" id="A0A1G4JII9"/>
<feature type="domain" description="GATA-type" evidence="3">
    <location>
        <begin position="464"/>
        <end position="502"/>
    </location>
</feature>
<dbReference type="InterPro" id="IPR013088">
    <property type="entry name" value="Znf_NHR/GATA"/>
</dbReference>
<dbReference type="GO" id="GO:0006355">
    <property type="term" value="P:regulation of DNA-templated transcription"/>
    <property type="evidence" value="ECO:0007669"/>
    <property type="project" value="InterPro"/>
</dbReference>
<feature type="region of interest" description="Disordered" evidence="2">
    <location>
        <begin position="111"/>
        <end position="142"/>
    </location>
</feature>
<evidence type="ECO:0000313" key="4">
    <source>
        <dbReference type="EMBL" id="SCU90128.1"/>
    </source>
</evidence>
<dbReference type="OrthoDB" id="2162994at2759"/>
<keyword evidence="5" id="KW-1185">Reference proteome</keyword>
<dbReference type="SUPFAM" id="SSF57716">
    <property type="entry name" value="Glucocorticoid receptor-like (DNA-binding domain)"/>
    <property type="match status" value="1"/>
</dbReference>
<feature type="compositionally biased region" description="Polar residues" evidence="2">
    <location>
        <begin position="123"/>
        <end position="142"/>
    </location>
</feature>
<dbReference type="Proteomes" id="UP000191144">
    <property type="component" value="Chromosome E"/>
</dbReference>
<dbReference type="PROSITE" id="PS50114">
    <property type="entry name" value="GATA_ZN_FINGER_2"/>
    <property type="match status" value="1"/>
</dbReference>
<evidence type="ECO:0000256" key="1">
    <source>
        <dbReference type="PROSITE-ProRule" id="PRU00094"/>
    </source>
</evidence>
<feature type="compositionally biased region" description="Polar residues" evidence="2">
    <location>
        <begin position="406"/>
        <end position="422"/>
    </location>
</feature>
<name>A0A1G4JII9_9SACH</name>
<dbReference type="GO" id="GO:0008270">
    <property type="term" value="F:zinc ion binding"/>
    <property type="evidence" value="ECO:0007669"/>
    <property type="project" value="UniProtKB-KW"/>
</dbReference>
<dbReference type="PROSITE" id="PS00344">
    <property type="entry name" value="GATA_ZN_FINGER_1"/>
    <property type="match status" value="1"/>
</dbReference>
<keyword evidence="1" id="KW-0479">Metal-binding</keyword>
<evidence type="ECO:0000313" key="5">
    <source>
        <dbReference type="Proteomes" id="UP000191144"/>
    </source>
</evidence>
<dbReference type="Gene3D" id="3.30.50.10">
    <property type="entry name" value="Erythroid Transcription Factor GATA-1, subunit A"/>
    <property type="match status" value="1"/>
</dbReference>
<keyword evidence="1" id="KW-0862">Zinc</keyword>
<protein>
    <submittedName>
        <fullName evidence="4">LAME_0E07184g1_1</fullName>
    </submittedName>
</protein>
<organism evidence="4 5">
    <name type="scientific">Lachancea meyersii CBS 8951</name>
    <dbReference type="NCBI Taxonomy" id="1266667"/>
    <lineage>
        <taxon>Eukaryota</taxon>
        <taxon>Fungi</taxon>
        <taxon>Dikarya</taxon>
        <taxon>Ascomycota</taxon>
        <taxon>Saccharomycotina</taxon>
        <taxon>Saccharomycetes</taxon>
        <taxon>Saccharomycetales</taxon>
        <taxon>Saccharomycetaceae</taxon>
        <taxon>Lachancea</taxon>
    </lineage>
</organism>
<evidence type="ECO:0000256" key="2">
    <source>
        <dbReference type="SAM" id="MobiDB-lite"/>
    </source>
</evidence>
<proteinExistence type="predicted"/>
<dbReference type="EMBL" id="LT598481">
    <property type="protein sequence ID" value="SCU90128.1"/>
    <property type="molecule type" value="Genomic_DNA"/>
</dbReference>